<proteinExistence type="predicted"/>
<reference evidence="1" key="1">
    <citation type="submission" date="2021-02" db="EMBL/GenBank/DDBJ databases">
        <authorList>
            <consortium name="DOE Joint Genome Institute"/>
            <person name="Ahrendt S."/>
            <person name="Looney B.P."/>
            <person name="Miyauchi S."/>
            <person name="Morin E."/>
            <person name="Drula E."/>
            <person name="Courty P.E."/>
            <person name="Chicoki N."/>
            <person name="Fauchery L."/>
            <person name="Kohler A."/>
            <person name="Kuo A."/>
            <person name="Labutti K."/>
            <person name="Pangilinan J."/>
            <person name="Lipzen A."/>
            <person name="Riley R."/>
            <person name="Andreopoulos W."/>
            <person name="He G."/>
            <person name="Johnson J."/>
            <person name="Barry K.W."/>
            <person name="Grigoriev I.V."/>
            <person name="Nagy L."/>
            <person name="Hibbett D."/>
            <person name="Henrissat B."/>
            <person name="Matheny P.B."/>
            <person name="Labbe J."/>
            <person name="Martin F."/>
        </authorList>
    </citation>
    <scope>NUCLEOTIDE SEQUENCE</scope>
    <source>
        <strain evidence="1">EC-137</strain>
    </source>
</reference>
<comment type="caution">
    <text evidence="1">The sequence shown here is derived from an EMBL/GenBank/DDBJ whole genome shotgun (WGS) entry which is preliminary data.</text>
</comment>
<evidence type="ECO:0000313" key="1">
    <source>
        <dbReference type="EMBL" id="KAI0034344.1"/>
    </source>
</evidence>
<keyword evidence="2" id="KW-1185">Reference proteome</keyword>
<organism evidence="1 2">
    <name type="scientific">Vararia minispora EC-137</name>
    <dbReference type="NCBI Taxonomy" id="1314806"/>
    <lineage>
        <taxon>Eukaryota</taxon>
        <taxon>Fungi</taxon>
        <taxon>Dikarya</taxon>
        <taxon>Basidiomycota</taxon>
        <taxon>Agaricomycotina</taxon>
        <taxon>Agaricomycetes</taxon>
        <taxon>Russulales</taxon>
        <taxon>Lachnocladiaceae</taxon>
        <taxon>Vararia</taxon>
    </lineage>
</organism>
<feature type="non-terminal residue" evidence="1">
    <location>
        <position position="1"/>
    </location>
</feature>
<evidence type="ECO:0000313" key="2">
    <source>
        <dbReference type="Proteomes" id="UP000814128"/>
    </source>
</evidence>
<dbReference type="Proteomes" id="UP000814128">
    <property type="component" value="Unassembled WGS sequence"/>
</dbReference>
<gene>
    <name evidence="1" type="ORF">K488DRAFT_45685</name>
</gene>
<reference evidence="1" key="2">
    <citation type="journal article" date="2022" name="New Phytol.">
        <title>Evolutionary transition to the ectomycorrhizal habit in the genomes of a hyperdiverse lineage of mushroom-forming fungi.</title>
        <authorList>
            <person name="Looney B."/>
            <person name="Miyauchi S."/>
            <person name="Morin E."/>
            <person name="Drula E."/>
            <person name="Courty P.E."/>
            <person name="Kohler A."/>
            <person name="Kuo A."/>
            <person name="LaButti K."/>
            <person name="Pangilinan J."/>
            <person name="Lipzen A."/>
            <person name="Riley R."/>
            <person name="Andreopoulos W."/>
            <person name="He G."/>
            <person name="Johnson J."/>
            <person name="Nolan M."/>
            <person name="Tritt A."/>
            <person name="Barry K.W."/>
            <person name="Grigoriev I.V."/>
            <person name="Nagy L.G."/>
            <person name="Hibbett D."/>
            <person name="Henrissat B."/>
            <person name="Matheny P.B."/>
            <person name="Labbe J."/>
            <person name="Martin F.M."/>
        </authorList>
    </citation>
    <scope>NUCLEOTIDE SEQUENCE</scope>
    <source>
        <strain evidence="1">EC-137</strain>
    </source>
</reference>
<sequence>EVVAETLVSIITRSFVQGEVTRVVAVKSGYVKKSLVKEPHDIAKEIRILSSLSHPCVIELLSHEFKRTSSTLSFRMPFIPMTLAKLLCIPYFSPRPHESFSKPLRDTAAASFLTLARSLIFQILSGVAYLHDPSRYIAHRDLKPTNMLVDSSGSLKLIDFGIAYREVDTEDERRRDTWPEGKADMYFEVGSGPYRAPELLFGPRQYDAVACDLWSLGTIIAEFFTTLHRRFVDEEGDDFDDEGKETDPTEAYILDKPREAWAQPEWERYTLFNGTRGDIGLAWSIFKTRGSPTKDNWPGRCFFLFITFTNLPDATKVNFIEASGVVLASLLPNLPDGDPGLENRETVHFPPHVAPPHASDLIHRFLVYPQTRRLQASDALKHPWFTSGPQLLVPPCLQGVVPSAAVGIGGTTLSDHLRTFSY</sequence>
<accession>A0ACB8QR37</accession>
<dbReference type="EMBL" id="MU273502">
    <property type="protein sequence ID" value="KAI0034344.1"/>
    <property type="molecule type" value="Genomic_DNA"/>
</dbReference>
<protein>
    <submittedName>
        <fullName evidence="1">Kinase-like domain-containing protein</fullName>
    </submittedName>
</protein>
<name>A0ACB8QR37_9AGAM</name>